<accession>A0A4Y2V199</accession>
<dbReference type="Proteomes" id="UP000499080">
    <property type="component" value="Unassembled WGS sequence"/>
</dbReference>
<protein>
    <submittedName>
        <fullName evidence="1">Uncharacterized protein</fullName>
    </submittedName>
</protein>
<proteinExistence type="predicted"/>
<evidence type="ECO:0000313" key="2">
    <source>
        <dbReference type="Proteomes" id="UP000499080"/>
    </source>
</evidence>
<organism evidence="1 2">
    <name type="scientific">Araneus ventricosus</name>
    <name type="common">Orbweaver spider</name>
    <name type="synonym">Epeira ventricosa</name>
    <dbReference type="NCBI Taxonomy" id="182803"/>
    <lineage>
        <taxon>Eukaryota</taxon>
        <taxon>Metazoa</taxon>
        <taxon>Ecdysozoa</taxon>
        <taxon>Arthropoda</taxon>
        <taxon>Chelicerata</taxon>
        <taxon>Arachnida</taxon>
        <taxon>Araneae</taxon>
        <taxon>Araneomorphae</taxon>
        <taxon>Entelegynae</taxon>
        <taxon>Araneoidea</taxon>
        <taxon>Araneidae</taxon>
        <taxon>Araneus</taxon>
    </lineage>
</organism>
<dbReference type="AlphaFoldDB" id="A0A4Y2V199"/>
<comment type="caution">
    <text evidence="1">The sequence shown here is derived from an EMBL/GenBank/DDBJ whole genome shotgun (WGS) entry which is preliminary data.</text>
</comment>
<name>A0A4Y2V199_ARAVE</name>
<keyword evidence="2" id="KW-1185">Reference proteome</keyword>
<reference evidence="1 2" key="1">
    <citation type="journal article" date="2019" name="Sci. Rep.">
        <title>Orb-weaving spider Araneus ventricosus genome elucidates the spidroin gene catalogue.</title>
        <authorList>
            <person name="Kono N."/>
            <person name="Nakamura H."/>
            <person name="Ohtoshi R."/>
            <person name="Moran D.A.P."/>
            <person name="Shinohara A."/>
            <person name="Yoshida Y."/>
            <person name="Fujiwara M."/>
            <person name="Mori M."/>
            <person name="Tomita M."/>
            <person name="Arakawa K."/>
        </authorList>
    </citation>
    <scope>NUCLEOTIDE SEQUENCE [LARGE SCALE GENOMIC DNA]</scope>
</reference>
<gene>
    <name evidence="1" type="ORF">AVEN_30772_1</name>
</gene>
<dbReference type="EMBL" id="BGPR01041277">
    <property type="protein sequence ID" value="GBO17527.1"/>
    <property type="molecule type" value="Genomic_DNA"/>
</dbReference>
<dbReference type="OrthoDB" id="7470624at2759"/>
<sequence>MSVVWSQKYSGGLAPSYDSGEKQKFLFKSLLHDCLRFYPQNYSVLTYNVRKLESLHRPTAKIPADNNNPEATKEDSRTAEGLEEILHLCTASRVMSKTNSYKGLVNGALGTVVTDNIYHPGKVPPSDRSLVICVQFDNYTGPVVNNAVPIPAMPSSWK</sequence>
<evidence type="ECO:0000313" key="1">
    <source>
        <dbReference type="EMBL" id="GBO17527.1"/>
    </source>
</evidence>